<keyword evidence="2" id="KW-1185">Reference proteome</keyword>
<organism evidence="1 2">
    <name type="scientific">Caerostris darwini</name>
    <dbReference type="NCBI Taxonomy" id="1538125"/>
    <lineage>
        <taxon>Eukaryota</taxon>
        <taxon>Metazoa</taxon>
        <taxon>Ecdysozoa</taxon>
        <taxon>Arthropoda</taxon>
        <taxon>Chelicerata</taxon>
        <taxon>Arachnida</taxon>
        <taxon>Araneae</taxon>
        <taxon>Araneomorphae</taxon>
        <taxon>Entelegynae</taxon>
        <taxon>Araneoidea</taxon>
        <taxon>Araneidae</taxon>
        <taxon>Caerostris</taxon>
    </lineage>
</organism>
<evidence type="ECO:0000313" key="1">
    <source>
        <dbReference type="EMBL" id="GIY67043.1"/>
    </source>
</evidence>
<dbReference type="Proteomes" id="UP001054837">
    <property type="component" value="Unassembled WGS sequence"/>
</dbReference>
<sequence>MSLNNEKAKNKFMKRGFKVTQINIAQHIKDKRVARGENRHFRNECLPFNKKCNRKRSRRNEHKNVIQHSKTQEQIYERGFKAMEINISQYIKDKRVARGKNRHFRKECLPFNKKSPSLTQSEVDEMSSQISEFGEKKISGVIVLSLSMSLLIERGLNKDFLE</sequence>
<evidence type="ECO:0000313" key="2">
    <source>
        <dbReference type="Proteomes" id="UP001054837"/>
    </source>
</evidence>
<gene>
    <name evidence="1" type="ORF">CDAR_521291</name>
</gene>
<comment type="caution">
    <text evidence="1">The sequence shown here is derived from an EMBL/GenBank/DDBJ whole genome shotgun (WGS) entry which is preliminary data.</text>
</comment>
<reference evidence="1 2" key="1">
    <citation type="submission" date="2021-06" db="EMBL/GenBank/DDBJ databases">
        <title>Caerostris darwini draft genome.</title>
        <authorList>
            <person name="Kono N."/>
            <person name="Arakawa K."/>
        </authorList>
    </citation>
    <scope>NUCLEOTIDE SEQUENCE [LARGE SCALE GENOMIC DNA]</scope>
</reference>
<accession>A0AAV4VAG0</accession>
<dbReference type="EMBL" id="BPLQ01012679">
    <property type="protein sequence ID" value="GIY67043.1"/>
    <property type="molecule type" value="Genomic_DNA"/>
</dbReference>
<dbReference type="AlphaFoldDB" id="A0AAV4VAG0"/>
<name>A0AAV4VAG0_9ARAC</name>
<protein>
    <submittedName>
        <fullName evidence="1">Uncharacterized protein</fullName>
    </submittedName>
</protein>
<proteinExistence type="predicted"/>